<feature type="compositionally biased region" description="Basic and acidic residues" evidence="1">
    <location>
        <begin position="124"/>
        <end position="147"/>
    </location>
</feature>
<protein>
    <submittedName>
        <fullName evidence="3">Uncharacterized protein</fullName>
    </submittedName>
</protein>
<keyword evidence="4" id="KW-1185">Reference proteome</keyword>
<feature type="transmembrane region" description="Helical" evidence="2">
    <location>
        <begin position="42"/>
        <end position="59"/>
    </location>
</feature>
<evidence type="ECO:0000313" key="4">
    <source>
        <dbReference type="Proteomes" id="UP000233551"/>
    </source>
</evidence>
<keyword evidence="2" id="KW-0472">Membrane</keyword>
<dbReference type="PANTHER" id="PTHR38386:SF7">
    <property type="entry name" value="TOPOISOMERASE 1-ASSOCIATED FACTOR 1"/>
    <property type="match status" value="1"/>
</dbReference>
<gene>
    <name evidence="3" type="ORF">CRG98_029380</name>
</gene>
<dbReference type="Proteomes" id="UP000233551">
    <property type="component" value="Unassembled WGS sequence"/>
</dbReference>
<evidence type="ECO:0000256" key="1">
    <source>
        <dbReference type="SAM" id="MobiDB-lite"/>
    </source>
</evidence>
<feature type="compositionally biased region" description="Basic and acidic residues" evidence="1">
    <location>
        <begin position="160"/>
        <end position="170"/>
    </location>
</feature>
<dbReference type="EMBL" id="PGOL01002138">
    <property type="protein sequence ID" value="PKI50307.1"/>
    <property type="molecule type" value="Genomic_DNA"/>
</dbReference>
<reference evidence="3 4" key="1">
    <citation type="submission" date="2017-11" db="EMBL/GenBank/DDBJ databases">
        <title>De-novo sequencing of pomegranate (Punica granatum L.) genome.</title>
        <authorList>
            <person name="Akparov Z."/>
            <person name="Amiraslanov A."/>
            <person name="Hajiyeva S."/>
            <person name="Abbasov M."/>
            <person name="Kaur K."/>
            <person name="Hamwieh A."/>
            <person name="Solovyev V."/>
            <person name="Salamov A."/>
            <person name="Braich B."/>
            <person name="Kosarev P."/>
            <person name="Mahmoud A."/>
            <person name="Hajiyev E."/>
            <person name="Babayeva S."/>
            <person name="Izzatullayeva V."/>
            <person name="Mammadov A."/>
            <person name="Mammadov A."/>
            <person name="Sharifova S."/>
            <person name="Ojaghi J."/>
            <person name="Eynullazada K."/>
            <person name="Bayramov B."/>
            <person name="Abdulazimova A."/>
            <person name="Shahmuradov I."/>
        </authorList>
    </citation>
    <scope>NUCLEOTIDE SEQUENCE [LARGE SCALE GENOMIC DNA]</scope>
    <source>
        <strain evidence="4">cv. AG2017</strain>
        <tissue evidence="3">Leaf</tissue>
    </source>
</reference>
<evidence type="ECO:0000313" key="3">
    <source>
        <dbReference type="EMBL" id="PKI50307.1"/>
    </source>
</evidence>
<proteinExistence type="predicted"/>
<keyword evidence="2" id="KW-0812">Transmembrane</keyword>
<feature type="region of interest" description="Disordered" evidence="1">
    <location>
        <begin position="117"/>
        <end position="174"/>
    </location>
</feature>
<comment type="caution">
    <text evidence="3">The sequence shown here is derived from an EMBL/GenBank/DDBJ whole genome shotgun (WGS) entry which is preliminary data.</text>
</comment>
<sequence length="272" mass="30260">MGQMGRHWAIWRPMQALSPEWETKGGTGFLQYFHVSTSKSNLLLLVIPAFALSSSFLIASRSSLLFSFSSEPPSALPRLATRSFELSSRRGSGIMNGHYSKMRSTHKSRSVDLSDLLHFPSDTETPRREHGTEGTRDAIRIKSDAGRSADLSDQGLRDSSSGREKPETRGGESFGMVLSRSCSTASKRFRRRLEGQNIGAQCSAVKRAFSMRRSSSVSGRYCRIHVQSTTHIDYEEEEDDGLNMAGSMKNKKSRNKNRGGKIIKACKRFLGL</sequence>
<name>A0A2I0J240_PUNGR</name>
<organism evidence="3 4">
    <name type="scientific">Punica granatum</name>
    <name type="common">Pomegranate</name>
    <dbReference type="NCBI Taxonomy" id="22663"/>
    <lineage>
        <taxon>Eukaryota</taxon>
        <taxon>Viridiplantae</taxon>
        <taxon>Streptophyta</taxon>
        <taxon>Embryophyta</taxon>
        <taxon>Tracheophyta</taxon>
        <taxon>Spermatophyta</taxon>
        <taxon>Magnoliopsida</taxon>
        <taxon>eudicotyledons</taxon>
        <taxon>Gunneridae</taxon>
        <taxon>Pentapetalae</taxon>
        <taxon>rosids</taxon>
        <taxon>malvids</taxon>
        <taxon>Myrtales</taxon>
        <taxon>Lythraceae</taxon>
        <taxon>Punica</taxon>
    </lineage>
</organism>
<dbReference type="PANTHER" id="PTHR38386">
    <property type="entry name" value="OS05G0426900 PROTEIN"/>
    <property type="match status" value="1"/>
</dbReference>
<evidence type="ECO:0000256" key="2">
    <source>
        <dbReference type="SAM" id="Phobius"/>
    </source>
</evidence>
<accession>A0A2I0J240</accession>
<dbReference type="AlphaFoldDB" id="A0A2I0J240"/>
<keyword evidence="2" id="KW-1133">Transmembrane helix</keyword>